<accession>A0A4Q0I2Q8</accession>
<dbReference type="Proteomes" id="UP000289166">
    <property type="component" value="Unassembled WGS sequence"/>
</dbReference>
<comment type="caution">
    <text evidence="2">The sequence shown here is derived from an EMBL/GenBank/DDBJ whole genome shotgun (WGS) entry which is preliminary data.</text>
</comment>
<feature type="compositionally biased region" description="Low complexity" evidence="1">
    <location>
        <begin position="276"/>
        <end position="295"/>
    </location>
</feature>
<gene>
    <name evidence="2" type="ORF">EFD62_12135</name>
</gene>
<feature type="region of interest" description="Disordered" evidence="1">
    <location>
        <begin position="258"/>
        <end position="297"/>
    </location>
</feature>
<reference evidence="3" key="1">
    <citation type="submission" date="2018-11" db="EMBL/GenBank/DDBJ databases">
        <title>Genome sequencing of a novel mesophilic and cellulolytic organism within the genus Hungateiclostridium.</title>
        <authorList>
            <person name="Rettenmaier R."/>
            <person name="Liebl W."/>
            <person name="Zverlov V."/>
        </authorList>
    </citation>
    <scope>NUCLEOTIDE SEQUENCE [LARGE SCALE GENOMIC DNA]</scope>
    <source>
        <strain evidence="3">N2K1</strain>
    </source>
</reference>
<sequence>MDKKILTIKQLLEVIFATINRSAGYFAGAYLLKDVSIISKWKSEKVTPKKEDISKIVEFVIGESTIIQQKTLRDKINILIKESSLSTDIKEFILCIEDFEIFLEETLTIAVSQDNSYFTTVIEEQKSENVEESTFAAEDELLLPEVTSKYSEDTSMILYKDNNLYSKPNSCKSNNYINKIRRTLVSASVLVIMASFILFEQLSIADDSKKPPQSSFAKSDSGILKIPSKSFEEEQEENLAKSVMTKDINEDSSINLEVRQTPEATPENNSENAEVTPENNRTNTESTPENNSTNTAVKIEDNSTNTTVMSKDNSTNIKEISPHTGNIINGDKNIQINDSQNIIINISN</sequence>
<dbReference type="OrthoDB" id="1738192at2"/>
<keyword evidence="3" id="KW-1185">Reference proteome</keyword>
<dbReference type="EMBL" id="RLII01000017">
    <property type="protein sequence ID" value="RXE58524.1"/>
    <property type="molecule type" value="Genomic_DNA"/>
</dbReference>
<evidence type="ECO:0000256" key="1">
    <source>
        <dbReference type="SAM" id="MobiDB-lite"/>
    </source>
</evidence>
<proteinExistence type="predicted"/>
<dbReference type="AlphaFoldDB" id="A0A4Q0I2Q8"/>
<feature type="compositionally biased region" description="Polar residues" evidence="1">
    <location>
        <begin position="262"/>
        <end position="273"/>
    </location>
</feature>
<organism evidence="2 3">
    <name type="scientific">Acetivibrio mesophilus</name>
    <dbReference type="NCBI Taxonomy" id="2487273"/>
    <lineage>
        <taxon>Bacteria</taxon>
        <taxon>Bacillati</taxon>
        <taxon>Bacillota</taxon>
        <taxon>Clostridia</taxon>
        <taxon>Eubacteriales</taxon>
        <taxon>Oscillospiraceae</taxon>
        <taxon>Acetivibrio</taxon>
    </lineage>
</organism>
<evidence type="ECO:0000313" key="3">
    <source>
        <dbReference type="Proteomes" id="UP000289166"/>
    </source>
</evidence>
<evidence type="ECO:0000313" key="2">
    <source>
        <dbReference type="EMBL" id="RXE58524.1"/>
    </source>
</evidence>
<protein>
    <submittedName>
        <fullName evidence="2">Uncharacterized protein</fullName>
    </submittedName>
</protein>
<name>A0A4Q0I2Q8_9FIRM</name>
<dbReference type="RefSeq" id="WP_128706205.1">
    <property type="nucleotide sequence ID" value="NZ_RLII01000017.1"/>
</dbReference>